<reference evidence="1 2" key="1">
    <citation type="journal article" date="2018" name="Nat. Ecol. Evol.">
        <title>Pezizomycetes genomes reveal the molecular basis of ectomycorrhizal truffle lifestyle.</title>
        <authorList>
            <person name="Murat C."/>
            <person name="Payen T."/>
            <person name="Noel B."/>
            <person name="Kuo A."/>
            <person name="Morin E."/>
            <person name="Chen J."/>
            <person name="Kohler A."/>
            <person name="Krizsan K."/>
            <person name="Balestrini R."/>
            <person name="Da Silva C."/>
            <person name="Montanini B."/>
            <person name="Hainaut M."/>
            <person name="Levati E."/>
            <person name="Barry K.W."/>
            <person name="Belfiori B."/>
            <person name="Cichocki N."/>
            <person name="Clum A."/>
            <person name="Dockter R.B."/>
            <person name="Fauchery L."/>
            <person name="Guy J."/>
            <person name="Iotti M."/>
            <person name="Le Tacon F."/>
            <person name="Lindquist E.A."/>
            <person name="Lipzen A."/>
            <person name="Malagnac F."/>
            <person name="Mello A."/>
            <person name="Molinier V."/>
            <person name="Miyauchi S."/>
            <person name="Poulain J."/>
            <person name="Riccioni C."/>
            <person name="Rubini A."/>
            <person name="Sitrit Y."/>
            <person name="Splivallo R."/>
            <person name="Traeger S."/>
            <person name="Wang M."/>
            <person name="Zifcakova L."/>
            <person name="Wipf D."/>
            <person name="Zambonelli A."/>
            <person name="Paolocci F."/>
            <person name="Nowrousian M."/>
            <person name="Ottonello S."/>
            <person name="Baldrian P."/>
            <person name="Spatafora J.W."/>
            <person name="Henrissat B."/>
            <person name="Nagy L.G."/>
            <person name="Aury J.M."/>
            <person name="Wincker P."/>
            <person name="Grigoriev I.V."/>
            <person name="Bonfante P."/>
            <person name="Martin F.M."/>
        </authorList>
    </citation>
    <scope>NUCLEOTIDE SEQUENCE [LARGE SCALE GENOMIC DNA]</scope>
    <source>
        <strain evidence="1 2">120613-1</strain>
    </source>
</reference>
<evidence type="ECO:0008006" key="3">
    <source>
        <dbReference type="Google" id="ProtNLM"/>
    </source>
</evidence>
<evidence type="ECO:0000313" key="1">
    <source>
        <dbReference type="EMBL" id="RPB01354.1"/>
    </source>
</evidence>
<dbReference type="AlphaFoldDB" id="A0A3N4JSN6"/>
<dbReference type="OrthoDB" id="5305647at2759"/>
<sequence length="190" mass="20909">MDSRQVFFSFILIECRAGLCDNWRLENWFLAIAVGATGQSQPLSRTLGPLPLHRDGDGFYSVLGPSLKDPTPLTLSQAAQPNNNIPVPNGNAALGTYHCGYHRCAGNSGPHTCSRCAYTCEALGCARSTPFKMKQALNRHIEMVHMVDRVDCPVPGCERVGENGIKRKVNLPSHLWNKHRIPAVSPPQYD</sequence>
<evidence type="ECO:0000313" key="2">
    <source>
        <dbReference type="Proteomes" id="UP000276215"/>
    </source>
</evidence>
<protein>
    <recommendedName>
        <fullName evidence="3">C2H2-type domain-containing protein</fullName>
    </recommendedName>
</protein>
<dbReference type="EMBL" id="ML120374">
    <property type="protein sequence ID" value="RPB01354.1"/>
    <property type="molecule type" value="Genomic_DNA"/>
</dbReference>
<organism evidence="1 2">
    <name type="scientific">Choiromyces venosus 120613-1</name>
    <dbReference type="NCBI Taxonomy" id="1336337"/>
    <lineage>
        <taxon>Eukaryota</taxon>
        <taxon>Fungi</taxon>
        <taxon>Dikarya</taxon>
        <taxon>Ascomycota</taxon>
        <taxon>Pezizomycotina</taxon>
        <taxon>Pezizomycetes</taxon>
        <taxon>Pezizales</taxon>
        <taxon>Tuberaceae</taxon>
        <taxon>Choiromyces</taxon>
    </lineage>
</organism>
<name>A0A3N4JSN6_9PEZI</name>
<dbReference type="Proteomes" id="UP000276215">
    <property type="component" value="Unassembled WGS sequence"/>
</dbReference>
<gene>
    <name evidence="1" type="ORF">L873DRAFT_678027</name>
</gene>
<keyword evidence="2" id="KW-1185">Reference proteome</keyword>
<proteinExistence type="predicted"/>
<accession>A0A3N4JSN6</accession>